<reference evidence="1" key="1">
    <citation type="submission" date="2021-06" db="EMBL/GenBank/DDBJ databases">
        <authorList>
            <person name="Kallberg Y."/>
            <person name="Tangrot J."/>
            <person name="Rosling A."/>
        </authorList>
    </citation>
    <scope>NUCLEOTIDE SEQUENCE</scope>
    <source>
        <strain evidence="1">28 12/20/2015</strain>
    </source>
</reference>
<proteinExistence type="predicted"/>
<keyword evidence="2" id="KW-1185">Reference proteome</keyword>
<dbReference type="EMBL" id="CAJVPW010043976">
    <property type="protein sequence ID" value="CAG8753134.1"/>
    <property type="molecule type" value="Genomic_DNA"/>
</dbReference>
<comment type="caution">
    <text evidence="1">The sequence shown here is derived from an EMBL/GenBank/DDBJ whole genome shotgun (WGS) entry which is preliminary data.</text>
</comment>
<gene>
    <name evidence="1" type="ORF">SPELUC_LOCUS14623</name>
</gene>
<organism evidence="1 2">
    <name type="scientific">Cetraspora pellucida</name>
    <dbReference type="NCBI Taxonomy" id="1433469"/>
    <lineage>
        <taxon>Eukaryota</taxon>
        <taxon>Fungi</taxon>
        <taxon>Fungi incertae sedis</taxon>
        <taxon>Mucoromycota</taxon>
        <taxon>Glomeromycotina</taxon>
        <taxon>Glomeromycetes</taxon>
        <taxon>Diversisporales</taxon>
        <taxon>Gigasporaceae</taxon>
        <taxon>Cetraspora</taxon>
    </lineage>
</organism>
<dbReference type="Proteomes" id="UP000789366">
    <property type="component" value="Unassembled WGS sequence"/>
</dbReference>
<feature type="non-terminal residue" evidence="1">
    <location>
        <position position="1"/>
    </location>
</feature>
<name>A0ACA9QJE8_9GLOM</name>
<evidence type="ECO:0000313" key="2">
    <source>
        <dbReference type="Proteomes" id="UP000789366"/>
    </source>
</evidence>
<evidence type="ECO:0000313" key="1">
    <source>
        <dbReference type="EMBL" id="CAG8753134.1"/>
    </source>
</evidence>
<accession>A0ACA9QJE8</accession>
<sequence length="50" mass="5557">LNSPNENDVSNEPTNSRSSPNEESISGSKKSKKRTSPIHNYLKLNENGTR</sequence>
<feature type="non-terminal residue" evidence="1">
    <location>
        <position position="50"/>
    </location>
</feature>
<protein>
    <submittedName>
        <fullName evidence="1">8681_t:CDS:1</fullName>
    </submittedName>
</protein>